<gene>
    <name evidence="2" type="ORF">L21SP5_03583</name>
</gene>
<feature type="transmembrane region" description="Helical" evidence="1">
    <location>
        <begin position="88"/>
        <end position="109"/>
    </location>
</feature>
<organism evidence="2 3">
    <name type="scientific">Salinivirga cyanobacteriivorans</name>
    <dbReference type="NCBI Taxonomy" id="1307839"/>
    <lineage>
        <taxon>Bacteria</taxon>
        <taxon>Pseudomonadati</taxon>
        <taxon>Bacteroidota</taxon>
        <taxon>Bacteroidia</taxon>
        <taxon>Bacteroidales</taxon>
        <taxon>Salinivirgaceae</taxon>
        <taxon>Salinivirga</taxon>
    </lineage>
</organism>
<dbReference type="RefSeq" id="WP_057954507.1">
    <property type="nucleotide sequence ID" value="NZ_CP013118.1"/>
</dbReference>
<dbReference type="STRING" id="1307839.L21SP5_03583"/>
<feature type="transmembrane region" description="Helical" evidence="1">
    <location>
        <begin position="212"/>
        <end position="231"/>
    </location>
</feature>
<evidence type="ECO:0000256" key="1">
    <source>
        <dbReference type="SAM" id="Phobius"/>
    </source>
</evidence>
<feature type="transmembrane region" description="Helical" evidence="1">
    <location>
        <begin position="28"/>
        <end position="49"/>
    </location>
</feature>
<feature type="transmembrane region" description="Helical" evidence="1">
    <location>
        <begin position="142"/>
        <end position="161"/>
    </location>
</feature>
<feature type="transmembrane region" description="Helical" evidence="1">
    <location>
        <begin position="6"/>
        <end position="21"/>
    </location>
</feature>
<name>A0A0S2I4M0_9BACT</name>
<accession>A0A0S2I4M0</accession>
<sequence length="290" mass="32483">MLYLLLSIISSVVILIIFKVTEKYDIPIIHPIIINYFIASAFGFYNAGLTPADVANIPLNWVWPAAIIGSIFVFTFFLIGLSTRKAGIALTTVASKMSFVFPMFFSILIDDNDHYTHTKLILLIMAIVAVFLTVFKKRRKSIESLFIMLLPAMLFVFLGLADSLIKFSQTFYIKNPNASSTFSFLLFGFSAIWSIVLIFFQKNRATILKPKALISGTLMGLANFGSLYFLINALNELLINNSIVIALNNTGVVLTSVIIALWFFREKVTLLNKIGIMLSIITFVVLMVFL</sequence>
<proteinExistence type="predicted"/>
<keyword evidence="3" id="KW-1185">Reference proteome</keyword>
<keyword evidence="1" id="KW-1133">Transmembrane helix</keyword>
<dbReference type="OrthoDB" id="1524053at2"/>
<dbReference type="Proteomes" id="UP000064893">
    <property type="component" value="Chromosome"/>
</dbReference>
<dbReference type="KEGG" id="blq:L21SP5_03583"/>
<dbReference type="PATRIC" id="fig|1307839.3.peg.3839"/>
<feature type="transmembrane region" description="Helical" evidence="1">
    <location>
        <begin position="270"/>
        <end position="289"/>
    </location>
</feature>
<keyword evidence="1" id="KW-0812">Transmembrane</keyword>
<keyword evidence="1" id="KW-0472">Membrane</keyword>
<feature type="transmembrane region" description="Helical" evidence="1">
    <location>
        <begin position="243"/>
        <end position="263"/>
    </location>
</feature>
<dbReference type="AlphaFoldDB" id="A0A0S2I4M0"/>
<evidence type="ECO:0000313" key="3">
    <source>
        <dbReference type="Proteomes" id="UP000064893"/>
    </source>
</evidence>
<feature type="transmembrane region" description="Helical" evidence="1">
    <location>
        <begin position="61"/>
        <end position="81"/>
    </location>
</feature>
<feature type="transmembrane region" description="Helical" evidence="1">
    <location>
        <begin position="115"/>
        <end position="135"/>
    </location>
</feature>
<evidence type="ECO:0008006" key="4">
    <source>
        <dbReference type="Google" id="ProtNLM"/>
    </source>
</evidence>
<evidence type="ECO:0000313" key="2">
    <source>
        <dbReference type="EMBL" id="ALO17191.1"/>
    </source>
</evidence>
<dbReference type="EMBL" id="CP013118">
    <property type="protein sequence ID" value="ALO17191.1"/>
    <property type="molecule type" value="Genomic_DNA"/>
</dbReference>
<protein>
    <recommendedName>
        <fullName evidence="4">EamA-like transporter family protein</fullName>
    </recommendedName>
</protein>
<reference evidence="2 3" key="1">
    <citation type="submission" date="2015-11" db="EMBL/GenBank/DDBJ databases">
        <title>Description and complete genome sequence of a novel strain predominating in hypersaline microbial mats and representing a new family of the Bacteriodetes phylum.</title>
        <authorList>
            <person name="Spring S."/>
            <person name="Bunk B."/>
            <person name="Sproer C."/>
            <person name="Klenk H.-P."/>
        </authorList>
    </citation>
    <scope>NUCLEOTIDE SEQUENCE [LARGE SCALE GENOMIC DNA]</scope>
    <source>
        <strain evidence="2 3">L21-Spi-D4</strain>
    </source>
</reference>
<feature type="transmembrane region" description="Helical" evidence="1">
    <location>
        <begin position="181"/>
        <end position="200"/>
    </location>
</feature>